<dbReference type="Gene3D" id="3.30.870.10">
    <property type="entry name" value="Endonuclease Chain A"/>
    <property type="match status" value="2"/>
</dbReference>
<dbReference type="SMART" id="SM00155">
    <property type="entry name" value="PLDc"/>
    <property type="match status" value="2"/>
</dbReference>
<protein>
    <recommendedName>
        <fullName evidence="3">Phospholipase D</fullName>
    </recommendedName>
    <alternativeName>
        <fullName evidence="5">Choline phosphatase</fullName>
    </alternativeName>
</protein>
<keyword evidence="8" id="KW-1185">Reference proteome</keyword>
<dbReference type="GO" id="GO:0032049">
    <property type="term" value="P:cardiolipin biosynthetic process"/>
    <property type="evidence" value="ECO:0007669"/>
    <property type="project" value="UniProtKB-ARBA"/>
</dbReference>
<dbReference type="CDD" id="cd09113">
    <property type="entry name" value="PLDc_ymdC_like_2"/>
    <property type="match status" value="1"/>
</dbReference>
<dbReference type="CDD" id="cd09111">
    <property type="entry name" value="PLDc_ymdC_like_1"/>
    <property type="match status" value="1"/>
</dbReference>
<evidence type="ECO:0000256" key="3">
    <source>
        <dbReference type="ARBA" id="ARBA00018392"/>
    </source>
</evidence>
<dbReference type="STRING" id="690417.IC63_05030"/>
<feature type="domain" description="PLD phosphodiesterase" evidence="6">
    <location>
        <begin position="402"/>
        <end position="429"/>
    </location>
</feature>
<evidence type="ECO:0000256" key="1">
    <source>
        <dbReference type="ARBA" id="ARBA00003145"/>
    </source>
</evidence>
<dbReference type="Proteomes" id="UP000029917">
    <property type="component" value="Unassembled WGS sequence"/>
</dbReference>
<organism evidence="7 8">
    <name type="scientific">Paracoccus sphaerophysae</name>
    <dbReference type="NCBI Taxonomy" id="690417"/>
    <lineage>
        <taxon>Bacteria</taxon>
        <taxon>Pseudomonadati</taxon>
        <taxon>Pseudomonadota</taxon>
        <taxon>Alphaproteobacteria</taxon>
        <taxon>Rhodobacterales</taxon>
        <taxon>Paracoccaceae</taxon>
        <taxon>Paracoccus</taxon>
    </lineage>
</organism>
<sequence length="512" mass="56548">MINWVLVILALIPIILLLLRVVYRPPSLDGGSVSQSVPISDATAIGRAVLDQARGRDHDSGIVALHGGLDAFGARLALIRGAEQALDVQYYIWQRDLTGMVLLDELRQAAERGVRIRLLLDDNGIAGLDDDLAVLNAMPTVEVRLFNPFILRHPKSLGYAFDFVRLNRRMHNKALIADGAATILGGRNIGDVYFSYGAGPHYLDTDVLAVGRVAADAAAEFDRYWACRSAYPAERILRAPTGRGRMQADLDLALQDATALEYRQVVDTRPFVKDMVNGELGLDWVPVTLLSDDPAKGLGRARNRDLMFAQLMRLIASPDRSVDIVSAYFVPGRRFTQRLVRLAGEGKRVRILTNSQEATDVLVVHSAYVKYRPALIDGGVSLYELRATPAMPPEPRVPGTSTRASLHSKSVSVDGHRLFIGSFNFDPRSVMLNTEMGVVIDSPRLAQEVSGGLDEVLPRLSYGPRRDARGRIVWNEPAVADAETVHRTEHGTNMVQRITLWLLGRLPIEWML</sequence>
<proteinExistence type="predicted"/>
<accession>A0A099FDP6</accession>
<gene>
    <name evidence="7" type="ORF">IC63_05030</name>
</gene>
<evidence type="ECO:0000256" key="2">
    <source>
        <dbReference type="ARBA" id="ARBA00004613"/>
    </source>
</evidence>
<feature type="domain" description="PLD phosphodiesterase" evidence="6">
    <location>
        <begin position="166"/>
        <end position="193"/>
    </location>
</feature>
<dbReference type="SUPFAM" id="SSF56024">
    <property type="entry name" value="Phospholipase D/nuclease"/>
    <property type="match status" value="2"/>
</dbReference>
<reference evidence="7 8" key="1">
    <citation type="submission" date="2014-09" db="EMBL/GenBank/DDBJ databases">
        <authorList>
            <person name="McGinnis J.M."/>
            <person name="Wolfgang W.J."/>
        </authorList>
    </citation>
    <scope>NUCLEOTIDE SEQUENCE [LARGE SCALE GENOMIC DNA]</scope>
    <source>
        <strain evidence="7 8">HAMBI 3106</strain>
    </source>
</reference>
<dbReference type="PANTHER" id="PTHR21248">
    <property type="entry name" value="CARDIOLIPIN SYNTHASE"/>
    <property type="match status" value="1"/>
</dbReference>
<name>A0A099FDP6_9RHOB</name>
<dbReference type="Pfam" id="PF13091">
    <property type="entry name" value="PLDc_2"/>
    <property type="match status" value="2"/>
</dbReference>
<reference evidence="7 8" key="2">
    <citation type="submission" date="2014-10" db="EMBL/GenBank/DDBJ databases">
        <title>Paracoccus sanguinis sp. nov., isolated from clinical specimens of New York State patients.</title>
        <authorList>
            <person name="Mingle L.A."/>
            <person name="Cole J.A."/>
            <person name="Lapierre P."/>
            <person name="Musser K.A."/>
        </authorList>
    </citation>
    <scope>NUCLEOTIDE SEQUENCE [LARGE SCALE GENOMIC DNA]</scope>
    <source>
        <strain evidence="7 8">HAMBI 3106</strain>
    </source>
</reference>
<comment type="caution">
    <text evidence="7">The sequence shown here is derived from an EMBL/GenBank/DDBJ whole genome shotgun (WGS) entry which is preliminary data.</text>
</comment>
<dbReference type="GO" id="GO:0030572">
    <property type="term" value="F:phosphatidyltransferase activity"/>
    <property type="evidence" value="ECO:0007669"/>
    <property type="project" value="UniProtKB-ARBA"/>
</dbReference>
<evidence type="ECO:0000256" key="4">
    <source>
        <dbReference type="ARBA" id="ARBA00022525"/>
    </source>
</evidence>
<evidence type="ECO:0000313" key="7">
    <source>
        <dbReference type="EMBL" id="KGJ08378.1"/>
    </source>
</evidence>
<dbReference type="RefSeq" id="WP_036717476.1">
    <property type="nucleotide sequence ID" value="NZ_JRKS01000010.1"/>
</dbReference>
<evidence type="ECO:0000313" key="8">
    <source>
        <dbReference type="Proteomes" id="UP000029917"/>
    </source>
</evidence>
<evidence type="ECO:0000259" key="6">
    <source>
        <dbReference type="PROSITE" id="PS50035"/>
    </source>
</evidence>
<dbReference type="InterPro" id="IPR025202">
    <property type="entry name" value="PLD-like_dom"/>
</dbReference>
<dbReference type="GO" id="GO:0005576">
    <property type="term" value="C:extracellular region"/>
    <property type="evidence" value="ECO:0007669"/>
    <property type="project" value="UniProtKB-SubCell"/>
</dbReference>
<dbReference type="EMBL" id="JRKS01000010">
    <property type="protein sequence ID" value="KGJ08378.1"/>
    <property type="molecule type" value="Genomic_DNA"/>
</dbReference>
<dbReference type="AlphaFoldDB" id="A0A099FDP6"/>
<evidence type="ECO:0000256" key="5">
    <source>
        <dbReference type="ARBA" id="ARBA00029594"/>
    </source>
</evidence>
<keyword evidence="4" id="KW-0964">Secreted</keyword>
<dbReference type="OrthoDB" id="9814092at2"/>
<dbReference type="PANTHER" id="PTHR21248:SF12">
    <property type="entry name" value="CARDIOLIPIN SYNTHASE C"/>
    <property type="match status" value="1"/>
</dbReference>
<dbReference type="InterPro" id="IPR001736">
    <property type="entry name" value="PLipase_D/transphosphatidylase"/>
</dbReference>
<comment type="function">
    <text evidence="1">Could be a virulence factor.</text>
</comment>
<comment type="subcellular location">
    <subcellularLocation>
        <location evidence="2">Secreted</location>
    </subcellularLocation>
</comment>
<dbReference type="PROSITE" id="PS50035">
    <property type="entry name" value="PLD"/>
    <property type="match status" value="2"/>
</dbReference>